<dbReference type="EMBL" id="JABEBT010000015">
    <property type="protein sequence ID" value="KAF7638084.1"/>
    <property type="molecule type" value="Genomic_DNA"/>
</dbReference>
<accession>A0A8S9ZWH4</accession>
<reference evidence="1" key="1">
    <citation type="journal article" date="2020" name="Ecol. Evol.">
        <title>Genome structure and content of the rice root-knot nematode (Meloidogyne graminicola).</title>
        <authorList>
            <person name="Phan N.T."/>
            <person name="Danchin E.G.J."/>
            <person name="Klopp C."/>
            <person name="Perfus-Barbeoch L."/>
            <person name="Kozlowski D.K."/>
            <person name="Koutsovoulos G.D."/>
            <person name="Lopez-Roques C."/>
            <person name="Bouchez O."/>
            <person name="Zahm M."/>
            <person name="Besnard G."/>
            <person name="Bellafiore S."/>
        </authorList>
    </citation>
    <scope>NUCLEOTIDE SEQUENCE</scope>
    <source>
        <strain evidence="1">VN-18</strain>
    </source>
</reference>
<name>A0A8S9ZWH4_9BILA</name>
<feature type="non-terminal residue" evidence="1">
    <location>
        <position position="1"/>
    </location>
</feature>
<proteinExistence type="predicted"/>
<evidence type="ECO:0000313" key="2">
    <source>
        <dbReference type="Proteomes" id="UP000605970"/>
    </source>
</evidence>
<sequence>FFCTKLKIVTSSLLPPFGFSKLLQQATNSLISPLFIPSINSACVKRKITFKIYNLFLNH</sequence>
<organism evidence="1 2">
    <name type="scientific">Meloidogyne graminicola</name>
    <dbReference type="NCBI Taxonomy" id="189291"/>
    <lineage>
        <taxon>Eukaryota</taxon>
        <taxon>Metazoa</taxon>
        <taxon>Ecdysozoa</taxon>
        <taxon>Nematoda</taxon>
        <taxon>Chromadorea</taxon>
        <taxon>Rhabditida</taxon>
        <taxon>Tylenchina</taxon>
        <taxon>Tylenchomorpha</taxon>
        <taxon>Tylenchoidea</taxon>
        <taxon>Meloidogynidae</taxon>
        <taxon>Meloidogyninae</taxon>
        <taxon>Meloidogyne</taxon>
    </lineage>
</organism>
<dbReference type="AlphaFoldDB" id="A0A8S9ZWH4"/>
<gene>
    <name evidence="1" type="ORF">Mgra_00002536</name>
</gene>
<evidence type="ECO:0000313" key="1">
    <source>
        <dbReference type="EMBL" id="KAF7638084.1"/>
    </source>
</evidence>
<protein>
    <submittedName>
        <fullName evidence="1">Uncharacterized protein</fullName>
    </submittedName>
</protein>
<comment type="caution">
    <text evidence="1">The sequence shown here is derived from an EMBL/GenBank/DDBJ whole genome shotgun (WGS) entry which is preliminary data.</text>
</comment>
<keyword evidence="2" id="KW-1185">Reference proteome</keyword>
<dbReference type="Proteomes" id="UP000605970">
    <property type="component" value="Unassembled WGS sequence"/>
</dbReference>